<dbReference type="PANTHER" id="PTHR35391:SF5">
    <property type="entry name" value="DUF6590 DOMAIN-CONTAINING PROTEIN"/>
    <property type="match status" value="1"/>
</dbReference>
<comment type="caution">
    <text evidence="3">The sequence shown here is derived from an EMBL/GenBank/DDBJ whole genome shotgun (WGS) entry which is preliminary data.</text>
</comment>
<dbReference type="GO" id="GO:0004197">
    <property type="term" value="F:cysteine-type endopeptidase activity"/>
    <property type="evidence" value="ECO:0007669"/>
    <property type="project" value="InterPro"/>
</dbReference>
<keyword evidence="4" id="KW-1185">Reference proteome</keyword>
<name>A0AAV9VDX8_9PEZI</name>
<dbReference type="SUPFAM" id="SSF52540">
    <property type="entry name" value="P-loop containing nucleoside triphosphate hydrolases"/>
    <property type="match status" value="1"/>
</dbReference>
<feature type="compositionally biased region" description="Basic residues" evidence="1">
    <location>
        <begin position="461"/>
        <end position="476"/>
    </location>
</feature>
<dbReference type="EMBL" id="JAVHNS010000003">
    <property type="protein sequence ID" value="KAK6360155.1"/>
    <property type="molecule type" value="Genomic_DNA"/>
</dbReference>
<feature type="region of interest" description="Disordered" evidence="1">
    <location>
        <begin position="461"/>
        <end position="508"/>
    </location>
</feature>
<evidence type="ECO:0000313" key="4">
    <source>
        <dbReference type="Proteomes" id="UP001373714"/>
    </source>
</evidence>
<proteinExistence type="predicted"/>
<dbReference type="AlphaFoldDB" id="A0AAV9VDX8"/>
<evidence type="ECO:0000313" key="3">
    <source>
        <dbReference type="EMBL" id="KAK6360155.1"/>
    </source>
</evidence>
<reference evidence="3 4" key="1">
    <citation type="submission" date="2019-10" db="EMBL/GenBank/DDBJ databases">
        <authorList>
            <person name="Palmer J.M."/>
        </authorList>
    </citation>
    <scope>NUCLEOTIDE SEQUENCE [LARGE SCALE GENOMIC DNA]</scope>
    <source>
        <strain evidence="3 4">TWF730</strain>
    </source>
</reference>
<accession>A0AAV9VDX8</accession>
<evidence type="ECO:0000259" key="2">
    <source>
        <dbReference type="Pfam" id="PF00656"/>
    </source>
</evidence>
<feature type="region of interest" description="Disordered" evidence="1">
    <location>
        <begin position="561"/>
        <end position="582"/>
    </location>
</feature>
<feature type="domain" description="Peptidase C14 caspase" evidence="2">
    <location>
        <begin position="800"/>
        <end position="899"/>
    </location>
</feature>
<organism evidence="3 4">
    <name type="scientific">Orbilia blumenaviensis</name>
    <dbReference type="NCBI Taxonomy" id="1796055"/>
    <lineage>
        <taxon>Eukaryota</taxon>
        <taxon>Fungi</taxon>
        <taxon>Dikarya</taxon>
        <taxon>Ascomycota</taxon>
        <taxon>Pezizomycotina</taxon>
        <taxon>Orbiliomycetes</taxon>
        <taxon>Orbiliales</taxon>
        <taxon>Orbiliaceae</taxon>
        <taxon>Orbilia</taxon>
    </lineage>
</organism>
<dbReference type="PANTHER" id="PTHR35391">
    <property type="entry name" value="C2H2-TYPE DOMAIN-CONTAINING PROTEIN-RELATED"/>
    <property type="match status" value="1"/>
</dbReference>
<dbReference type="Gene3D" id="3.40.50.300">
    <property type="entry name" value="P-loop containing nucleotide triphosphate hydrolases"/>
    <property type="match status" value="1"/>
</dbReference>
<dbReference type="Proteomes" id="UP001373714">
    <property type="component" value="Unassembled WGS sequence"/>
</dbReference>
<protein>
    <recommendedName>
        <fullName evidence="2">Peptidase C14 caspase domain-containing protein</fullName>
    </recommendedName>
</protein>
<feature type="compositionally biased region" description="Low complexity" evidence="1">
    <location>
        <begin position="246"/>
        <end position="259"/>
    </location>
</feature>
<dbReference type="InterPro" id="IPR027417">
    <property type="entry name" value="P-loop_NTPase"/>
</dbReference>
<evidence type="ECO:0000256" key="1">
    <source>
        <dbReference type="SAM" id="MobiDB-lite"/>
    </source>
</evidence>
<dbReference type="Pfam" id="PF00656">
    <property type="entry name" value="Peptidase_C14"/>
    <property type="match status" value="1"/>
</dbReference>
<dbReference type="GO" id="GO:0006508">
    <property type="term" value="P:proteolysis"/>
    <property type="evidence" value="ECO:0007669"/>
    <property type="project" value="InterPro"/>
</dbReference>
<gene>
    <name evidence="3" type="ORF">TWF730_006308</name>
</gene>
<dbReference type="Gene3D" id="3.40.50.1460">
    <property type="match status" value="1"/>
</dbReference>
<feature type="region of interest" description="Disordered" evidence="1">
    <location>
        <begin position="243"/>
        <end position="264"/>
    </location>
</feature>
<sequence length="908" mass="104132">MEANSEPIYHLSNSCKEIFAKYASKDPPSAIDILFLEYEQRFLAWSAYMGVFADKSISLDRRLRDRSDISDLVIRLLDVLSDSLAQIISNCDKLPLNENSLIGLDDEPSIEDDDISMLEPDKEVLEIIEVSLTRLSRLGNMIRQSSDTSRVARIRDLAEKLDLTPFERRARVALNILYPDSNEGLRAQLTRSMVDSYASILYTRTHQQKLNTPRTSQIPRFQAIFRGRDDTIAAQSGVDFSDITESLPGSSSKPSPNLKPNHHFMNLRATPSTVRSIPKSSLQRMLFIPHKPESRYSASSVQRGKVTYPPPPKERDAFNFLTCEWCLQRHPHTLFECNKSWSAHLDKDFKPYVCISERCMDKGTLPRYESFKRWLHHMNTFHTPKWQQEVHKPISWTCNFKHPIRYFSTVELLHNHMINCYPEDLATELEAIARNSYIKRSRSPEICPLCCRDLIHEKRQKKHAQTGSHKRLKLRNNRNEEAMHAGATVPDNLVEESEHLDSEEEHSEPPEILMARHIASHLQMSMFLTIRLIECQSEEEASTETETSYLFSAGDSSDIGSTRAWSSQMSEEENDGSFNNLPYPINPNFKERKDFTTEIHTILWQNNFPRDSLAHRPSRRAVTLYGTTGSGKTQIALHYAHEYAKEYPATFWVDATNESQLASSARSAVQSIIDNYTKEPSSETCRNVAYSLGLSFDNLDITSKQSLIDLVDRQSPVKCFRNWLCQEFNDRWLLIIDGYNDQVVYDISALLPTQDVGHILITSRNVRQDLGTQNIEVPEANINAWKDEKNKRAYNQRETWALLIGIDHYIPGRNRKMDFNFSDLGGCVNDVRAVKGYLQKINVKHIAMLTSTRGADGPEEEESRLPNSPNIIRELERIMDDSKPGDLVYIHYSGHGIRKAHTAIGYGR</sequence>
<dbReference type="InterPro" id="IPR011600">
    <property type="entry name" value="Pept_C14_caspase"/>
</dbReference>